<organism evidence="1 2">
    <name type="scientific">Nitrospirillum iridis</name>
    <dbReference type="NCBI Taxonomy" id="765888"/>
    <lineage>
        <taxon>Bacteria</taxon>
        <taxon>Pseudomonadati</taxon>
        <taxon>Pseudomonadota</taxon>
        <taxon>Alphaproteobacteria</taxon>
        <taxon>Rhodospirillales</taxon>
        <taxon>Azospirillaceae</taxon>
        <taxon>Nitrospirillum</taxon>
    </lineage>
</organism>
<reference evidence="1 2" key="1">
    <citation type="submission" date="2020-08" db="EMBL/GenBank/DDBJ databases">
        <title>Genomic Encyclopedia of Type Strains, Phase IV (KMG-IV): sequencing the most valuable type-strain genomes for metagenomic binning, comparative biology and taxonomic classification.</title>
        <authorList>
            <person name="Goeker M."/>
        </authorList>
    </citation>
    <scope>NUCLEOTIDE SEQUENCE [LARGE SCALE GENOMIC DNA]</scope>
    <source>
        <strain evidence="1 2">DSM 22198</strain>
    </source>
</reference>
<keyword evidence="1" id="KW-0418">Kinase</keyword>
<evidence type="ECO:0000313" key="1">
    <source>
        <dbReference type="EMBL" id="MBB6253719.1"/>
    </source>
</evidence>
<dbReference type="InterPro" id="IPR041881">
    <property type="entry name" value="PqqD_sf"/>
</dbReference>
<dbReference type="RefSeq" id="WP_184804838.1">
    <property type="nucleotide sequence ID" value="NZ_JACIIZ010000013.1"/>
</dbReference>
<evidence type="ECO:0000313" key="2">
    <source>
        <dbReference type="Proteomes" id="UP000539175"/>
    </source>
</evidence>
<dbReference type="Pfam" id="PF05402">
    <property type="entry name" value="PqqD"/>
    <property type="match status" value="1"/>
</dbReference>
<dbReference type="Gene3D" id="1.10.10.1150">
    <property type="entry name" value="Coenzyme PQQ synthesis protein D (PqqD)"/>
    <property type="match status" value="1"/>
</dbReference>
<protein>
    <submittedName>
        <fullName evidence="1">Dephospho-CoA kinase</fullName>
    </submittedName>
</protein>
<accession>A0A7X0B3T8</accession>
<gene>
    <name evidence="1" type="ORF">FHS74_004295</name>
</gene>
<dbReference type="EMBL" id="JACIIZ010000013">
    <property type="protein sequence ID" value="MBB6253719.1"/>
    <property type="molecule type" value="Genomic_DNA"/>
</dbReference>
<comment type="caution">
    <text evidence="1">The sequence shown here is derived from an EMBL/GenBank/DDBJ whole genome shotgun (WGS) entry which is preliminary data.</text>
</comment>
<name>A0A7X0B3T8_9PROT</name>
<dbReference type="Proteomes" id="UP000539175">
    <property type="component" value="Unassembled WGS sequence"/>
</dbReference>
<proteinExistence type="predicted"/>
<dbReference type="GO" id="GO:0016301">
    <property type="term" value="F:kinase activity"/>
    <property type="evidence" value="ECO:0007669"/>
    <property type="project" value="UniProtKB-KW"/>
</dbReference>
<sequence length="100" mass="10771">MPPITPQSCIQRKPDVLTTDVNGEVVMMNAALGEYYGLNPVASDIWLRLAQPRVVADLVRDLADSYEGDPAVIEADLLALFEGLMAKDMIVVDTPATGTP</sequence>
<keyword evidence="1" id="KW-0808">Transferase</keyword>
<dbReference type="InterPro" id="IPR008792">
    <property type="entry name" value="PQQD"/>
</dbReference>
<dbReference type="AlphaFoldDB" id="A0A7X0B3T8"/>
<keyword evidence="2" id="KW-1185">Reference proteome</keyword>